<feature type="non-terminal residue" evidence="2">
    <location>
        <position position="126"/>
    </location>
</feature>
<sequence>MKTRPYTSTTKPIAIVEEQTKRTMREGLTSLSKAPALEVVDSTVAVAGTKRPDSTPKKAKSSKSGDRQSRASRKKKNKQQKKEDVDAARHLRLVLQYIKEDQTIDPSDKRETIDRFNALLKKVEAK</sequence>
<name>K0RPA3_THAOC</name>
<reference evidence="2 3" key="1">
    <citation type="journal article" date="2012" name="Genome Biol.">
        <title>Genome and low-iron response of an oceanic diatom adapted to chronic iron limitation.</title>
        <authorList>
            <person name="Lommer M."/>
            <person name="Specht M."/>
            <person name="Roy A.S."/>
            <person name="Kraemer L."/>
            <person name="Andreson R."/>
            <person name="Gutowska M.A."/>
            <person name="Wolf J."/>
            <person name="Bergner S.V."/>
            <person name="Schilhabel M.B."/>
            <person name="Klostermeier U.C."/>
            <person name="Beiko R.G."/>
            <person name="Rosenstiel P."/>
            <person name="Hippler M."/>
            <person name="Laroche J."/>
        </authorList>
    </citation>
    <scope>NUCLEOTIDE SEQUENCE [LARGE SCALE GENOMIC DNA]</scope>
    <source>
        <strain evidence="2 3">CCMP1005</strain>
    </source>
</reference>
<protein>
    <submittedName>
        <fullName evidence="2">Uncharacterized protein</fullName>
    </submittedName>
</protein>
<feature type="region of interest" description="Disordered" evidence="1">
    <location>
        <begin position="45"/>
        <end position="87"/>
    </location>
</feature>
<gene>
    <name evidence="2" type="ORF">THAOC_30269</name>
</gene>
<comment type="caution">
    <text evidence="2">The sequence shown here is derived from an EMBL/GenBank/DDBJ whole genome shotgun (WGS) entry which is preliminary data.</text>
</comment>
<feature type="compositionally biased region" description="Basic residues" evidence="1">
    <location>
        <begin position="70"/>
        <end position="79"/>
    </location>
</feature>
<organism evidence="2 3">
    <name type="scientific">Thalassiosira oceanica</name>
    <name type="common">Marine diatom</name>
    <dbReference type="NCBI Taxonomy" id="159749"/>
    <lineage>
        <taxon>Eukaryota</taxon>
        <taxon>Sar</taxon>
        <taxon>Stramenopiles</taxon>
        <taxon>Ochrophyta</taxon>
        <taxon>Bacillariophyta</taxon>
        <taxon>Coscinodiscophyceae</taxon>
        <taxon>Thalassiosirophycidae</taxon>
        <taxon>Thalassiosirales</taxon>
        <taxon>Thalassiosiraceae</taxon>
        <taxon>Thalassiosira</taxon>
    </lineage>
</organism>
<dbReference type="AlphaFoldDB" id="K0RPA3"/>
<feature type="compositionally biased region" description="Polar residues" evidence="1">
    <location>
        <begin position="1"/>
        <end position="11"/>
    </location>
</feature>
<evidence type="ECO:0000256" key="1">
    <source>
        <dbReference type="SAM" id="MobiDB-lite"/>
    </source>
</evidence>
<accession>K0RPA3</accession>
<keyword evidence="3" id="KW-1185">Reference proteome</keyword>
<dbReference type="Proteomes" id="UP000266841">
    <property type="component" value="Unassembled WGS sequence"/>
</dbReference>
<proteinExistence type="predicted"/>
<feature type="region of interest" description="Disordered" evidence="1">
    <location>
        <begin position="1"/>
        <end position="21"/>
    </location>
</feature>
<evidence type="ECO:0000313" key="3">
    <source>
        <dbReference type="Proteomes" id="UP000266841"/>
    </source>
</evidence>
<evidence type="ECO:0000313" key="2">
    <source>
        <dbReference type="EMBL" id="EJK50691.1"/>
    </source>
</evidence>
<dbReference type="EMBL" id="AGNL01043188">
    <property type="protein sequence ID" value="EJK50691.1"/>
    <property type="molecule type" value="Genomic_DNA"/>
</dbReference>